<sequence>MQLRDVSKHIHTTCTTLPISDRNGCRGLSLRDKIFQSERKIKGFQLLLEELAQPEVNVAEISHHTSTVINMIRQQNLMMIPKFLEQIDKQREPLVLEISRRKHVKRLEKAVIGVGAGGDETSKETGEYQSSSLVLNESENEQTLITNEEERIEECPIIVDTVKGNDDTQTNVMYEEAVADPPLMKMEESLGEKQFEIIFSDSTQQTEEDVDNGNRIIYSITERSATAEHPGTVNVPNSFPLSLFQLVHTDVPENMQQDIVKLIREANPQLDLNSITFNFKSPQTVEIIANVNS</sequence>
<reference evidence="1 2" key="1">
    <citation type="submission" date="2024-08" db="EMBL/GenBank/DDBJ databases">
        <authorList>
            <person name="Cucini C."/>
            <person name="Frati F."/>
        </authorList>
    </citation>
    <scope>NUCLEOTIDE SEQUENCE [LARGE SCALE GENOMIC DNA]</scope>
</reference>
<evidence type="ECO:0000313" key="2">
    <source>
        <dbReference type="Proteomes" id="UP001642540"/>
    </source>
</evidence>
<evidence type="ECO:0000313" key="1">
    <source>
        <dbReference type="EMBL" id="CAL8111299.1"/>
    </source>
</evidence>
<accession>A0ABP1QXU2</accession>
<protein>
    <submittedName>
        <fullName evidence="1">Uncharacterized protein</fullName>
    </submittedName>
</protein>
<gene>
    <name evidence="1" type="ORF">ODALV1_LOCUS14909</name>
</gene>
<keyword evidence="2" id="KW-1185">Reference proteome</keyword>
<name>A0ABP1QXU2_9HEXA</name>
<proteinExistence type="predicted"/>
<dbReference type="EMBL" id="CAXLJM020000046">
    <property type="protein sequence ID" value="CAL8111299.1"/>
    <property type="molecule type" value="Genomic_DNA"/>
</dbReference>
<organism evidence="1 2">
    <name type="scientific">Orchesella dallaii</name>
    <dbReference type="NCBI Taxonomy" id="48710"/>
    <lineage>
        <taxon>Eukaryota</taxon>
        <taxon>Metazoa</taxon>
        <taxon>Ecdysozoa</taxon>
        <taxon>Arthropoda</taxon>
        <taxon>Hexapoda</taxon>
        <taxon>Collembola</taxon>
        <taxon>Entomobryomorpha</taxon>
        <taxon>Entomobryoidea</taxon>
        <taxon>Orchesellidae</taxon>
        <taxon>Orchesellinae</taxon>
        <taxon>Orchesella</taxon>
    </lineage>
</organism>
<comment type="caution">
    <text evidence="1">The sequence shown here is derived from an EMBL/GenBank/DDBJ whole genome shotgun (WGS) entry which is preliminary data.</text>
</comment>
<dbReference type="Proteomes" id="UP001642540">
    <property type="component" value="Unassembled WGS sequence"/>
</dbReference>